<feature type="domain" description="Glycosyltransferase 2-like" evidence="2">
    <location>
        <begin position="7"/>
        <end position="187"/>
    </location>
</feature>
<sequence length="308" mass="33731">MSSKLAVVTVTYSPGEHLERFLSTLAAATTHEHVVVMADNGSTDGAPEAAEAAFENARLLRTGGNIGYGGAVNRAVAELTDVDYVVIANPDVRWSEGAIDELLAAAERWPRAGALGPLVNEPDGSVYPSAREVPGIVSGAGHAVLGRIWPGNPWTRRYRQQDIAVSERPVGWLSGSCLLVRRDAFDSIDGFDSRYFMYMEDVDFGDRLGRAGWLNVYVPSAHVTHAKGHAAGRHPEIMLPAHHRSAYRFQADRHPHVWQVPLRVALRIGLAVRSRLAVRAALRERAADVPNTRTGQPEQRPESRDERV</sequence>
<feature type="compositionally biased region" description="Basic and acidic residues" evidence="1">
    <location>
        <begin position="299"/>
        <end position="308"/>
    </location>
</feature>
<evidence type="ECO:0000259" key="2">
    <source>
        <dbReference type="Pfam" id="PF00535"/>
    </source>
</evidence>
<accession>A0A6P2CDY6</accession>
<dbReference type="RefSeq" id="WP_010839218.1">
    <property type="nucleotide sequence ID" value="NZ_QRCM01000001.1"/>
</dbReference>
<proteinExistence type="predicted"/>
<reference evidence="3 4" key="1">
    <citation type="submission" date="2018-07" db="EMBL/GenBank/DDBJ databases">
        <title>Genome sequence of Rhodococcus rhodnii ATCC 35071 from Rhodnius prolixus.</title>
        <authorList>
            <person name="Patel V."/>
            <person name="Vogel K.J."/>
        </authorList>
    </citation>
    <scope>NUCLEOTIDE SEQUENCE [LARGE SCALE GENOMIC DNA]</scope>
    <source>
        <strain evidence="3 4">ATCC 35071</strain>
    </source>
</reference>
<evidence type="ECO:0000313" key="3">
    <source>
        <dbReference type="EMBL" id="TXG90572.1"/>
    </source>
</evidence>
<keyword evidence="3" id="KW-0808">Transferase</keyword>
<feature type="region of interest" description="Disordered" evidence="1">
    <location>
        <begin position="287"/>
        <end position="308"/>
    </location>
</feature>
<comment type="caution">
    <text evidence="3">The sequence shown here is derived from an EMBL/GenBank/DDBJ whole genome shotgun (WGS) entry which is preliminary data.</text>
</comment>
<dbReference type="Proteomes" id="UP000471120">
    <property type="component" value="Unassembled WGS sequence"/>
</dbReference>
<evidence type="ECO:0000256" key="1">
    <source>
        <dbReference type="SAM" id="MobiDB-lite"/>
    </source>
</evidence>
<dbReference type="Gene3D" id="3.90.550.10">
    <property type="entry name" value="Spore Coat Polysaccharide Biosynthesis Protein SpsA, Chain A"/>
    <property type="match status" value="1"/>
</dbReference>
<dbReference type="PANTHER" id="PTHR43179:SF7">
    <property type="entry name" value="RHAMNOSYLTRANSFERASE WBBL"/>
    <property type="match status" value="1"/>
</dbReference>
<evidence type="ECO:0000313" key="4">
    <source>
        <dbReference type="Proteomes" id="UP000471120"/>
    </source>
</evidence>
<dbReference type="InterPro" id="IPR001173">
    <property type="entry name" value="Glyco_trans_2-like"/>
</dbReference>
<name>A0A6P2CDY6_9NOCA</name>
<protein>
    <submittedName>
        <fullName evidence="3">Glycosyltransferase family 2 protein</fullName>
    </submittedName>
</protein>
<dbReference type="SUPFAM" id="SSF53448">
    <property type="entry name" value="Nucleotide-diphospho-sugar transferases"/>
    <property type="match status" value="1"/>
</dbReference>
<dbReference type="CDD" id="cd04186">
    <property type="entry name" value="GT_2_like_c"/>
    <property type="match status" value="1"/>
</dbReference>
<dbReference type="InterPro" id="IPR029044">
    <property type="entry name" value="Nucleotide-diphossugar_trans"/>
</dbReference>
<gene>
    <name evidence="3" type="ORF">DW322_10495</name>
</gene>
<organism evidence="3 4">
    <name type="scientific">Rhodococcus rhodnii</name>
    <dbReference type="NCBI Taxonomy" id="38312"/>
    <lineage>
        <taxon>Bacteria</taxon>
        <taxon>Bacillati</taxon>
        <taxon>Actinomycetota</taxon>
        <taxon>Actinomycetes</taxon>
        <taxon>Mycobacteriales</taxon>
        <taxon>Nocardiaceae</taxon>
        <taxon>Rhodococcus</taxon>
    </lineage>
</organism>
<dbReference type="GO" id="GO:0016740">
    <property type="term" value="F:transferase activity"/>
    <property type="evidence" value="ECO:0007669"/>
    <property type="project" value="UniProtKB-KW"/>
</dbReference>
<dbReference type="AlphaFoldDB" id="A0A6P2CDY6"/>
<dbReference type="Pfam" id="PF00535">
    <property type="entry name" value="Glycos_transf_2"/>
    <property type="match status" value="1"/>
</dbReference>
<dbReference type="EMBL" id="QRCM01000001">
    <property type="protein sequence ID" value="TXG90572.1"/>
    <property type="molecule type" value="Genomic_DNA"/>
</dbReference>
<dbReference type="PANTHER" id="PTHR43179">
    <property type="entry name" value="RHAMNOSYLTRANSFERASE WBBL"/>
    <property type="match status" value="1"/>
</dbReference>